<dbReference type="Proteomes" id="UP000199152">
    <property type="component" value="Unassembled WGS sequence"/>
</dbReference>
<gene>
    <name evidence="2" type="ORF">SAMN04488085_11120</name>
</gene>
<sequence length="91" mass="10041">MTLPPPREVLAGDKVLRINWLPGSDRLRGRCHCGAEAEGEDPIEMWEWLLAHPNHPEGGPDVPPVPDVLPPPPAHRVTDPSIIRSRIPVLV</sequence>
<accession>A0A1I4HLD7</accession>
<protein>
    <submittedName>
        <fullName evidence="2">Uncharacterized protein</fullName>
    </submittedName>
</protein>
<feature type="region of interest" description="Disordered" evidence="1">
    <location>
        <begin position="52"/>
        <end position="79"/>
    </location>
</feature>
<keyword evidence="3" id="KW-1185">Reference proteome</keyword>
<evidence type="ECO:0000313" key="2">
    <source>
        <dbReference type="EMBL" id="SFL42964.1"/>
    </source>
</evidence>
<proteinExistence type="predicted"/>
<feature type="compositionally biased region" description="Pro residues" evidence="1">
    <location>
        <begin position="61"/>
        <end position="74"/>
    </location>
</feature>
<dbReference type="STRING" id="504800.SAMN04488085_11120"/>
<dbReference type="OrthoDB" id="4242542at2"/>
<evidence type="ECO:0000256" key="1">
    <source>
        <dbReference type="SAM" id="MobiDB-lite"/>
    </source>
</evidence>
<reference evidence="2 3" key="1">
    <citation type="submission" date="2016-10" db="EMBL/GenBank/DDBJ databases">
        <authorList>
            <person name="de Groot N.N."/>
        </authorList>
    </citation>
    <scope>NUCLEOTIDE SEQUENCE [LARGE SCALE GENOMIC DNA]</scope>
    <source>
        <strain evidence="2 3">DSM 45317</strain>
    </source>
</reference>
<dbReference type="InParanoid" id="A0A1I4HLD7"/>
<dbReference type="RefSeq" id="WP_091326819.1">
    <property type="nucleotide sequence ID" value="NZ_FOSW01000011.1"/>
</dbReference>
<name>A0A1I4HLD7_9ACTN</name>
<evidence type="ECO:0000313" key="3">
    <source>
        <dbReference type="Proteomes" id="UP000199152"/>
    </source>
</evidence>
<dbReference type="EMBL" id="FOSW01000011">
    <property type="protein sequence ID" value="SFL42964.1"/>
    <property type="molecule type" value="Genomic_DNA"/>
</dbReference>
<organism evidence="2 3">
    <name type="scientific">Geodermatophilus ruber</name>
    <dbReference type="NCBI Taxonomy" id="504800"/>
    <lineage>
        <taxon>Bacteria</taxon>
        <taxon>Bacillati</taxon>
        <taxon>Actinomycetota</taxon>
        <taxon>Actinomycetes</taxon>
        <taxon>Geodermatophilales</taxon>
        <taxon>Geodermatophilaceae</taxon>
        <taxon>Geodermatophilus</taxon>
    </lineage>
</organism>
<dbReference type="AlphaFoldDB" id="A0A1I4HLD7"/>